<gene>
    <name evidence="1" type="ORF">NCTC12993_01993</name>
</gene>
<sequence length="31" mass="3363">MTATPITTSEIVPGSLDDKLSIREKIGYGLR</sequence>
<name>A0A485AZ15_KLUCR</name>
<evidence type="ECO:0000313" key="2">
    <source>
        <dbReference type="Proteomes" id="UP000401081"/>
    </source>
</evidence>
<keyword evidence="2" id="KW-1185">Reference proteome</keyword>
<dbReference type="Proteomes" id="UP000401081">
    <property type="component" value="Unassembled WGS sequence"/>
</dbReference>
<dbReference type="AlphaFoldDB" id="A0A485AZ15"/>
<proteinExistence type="predicted"/>
<reference evidence="1 2" key="1">
    <citation type="submission" date="2019-03" db="EMBL/GenBank/DDBJ databases">
        <authorList>
            <consortium name="Pathogen Informatics"/>
        </authorList>
    </citation>
    <scope>NUCLEOTIDE SEQUENCE [LARGE SCALE GENOMIC DNA]</scope>
    <source>
        <strain evidence="1 2">NCTC12993</strain>
    </source>
</reference>
<organism evidence="1 2">
    <name type="scientific">Kluyvera cryocrescens</name>
    <name type="common">Kluyvera citrophila</name>
    <dbReference type="NCBI Taxonomy" id="580"/>
    <lineage>
        <taxon>Bacteria</taxon>
        <taxon>Pseudomonadati</taxon>
        <taxon>Pseudomonadota</taxon>
        <taxon>Gammaproteobacteria</taxon>
        <taxon>Enterobacterales</taxon>
        <taxon>Enterobacteriaceae</taxon>
        <taxon>Kluyvera</taxon>
    </lineage>
</organism>
<dbReference type="EMBL" id="CAADJD010000015">
    <property type="protein sequence ID" value="VFS61639.1"/>
    <property type="molecule type" value="Genomic_DNA"/>
</dbReference>
<protein>
    <submittedName>
        <fullName evidence="1">Uncharacterized protein</fullName>
    </submittedName>
</protein>
<evidence type="ECO:0000313" key="1">
    <source>
        <dbReference type="EMBL" id="VFS61639.1"/>
    </source>
</evidence>
<accession>A0A485AZ15</accession>